<evidence type="ECO:0000256" key="10">
    <source>
        <dbReference type="ARBA" id="ARBA00023224"/>
    </source>
</evidence>
<comment type="caution">
    <text evidence="13">The sequence shown here is derived from an EMBL/GenBank/DDBJ whole genome shotgun (WGS) entry which is preliminary data.</text>
</comment>
<evidence type="ECO:0000256" key="8">
    <source>
        <dbReference type="ARBA" id="ARBA00023170"/>
    </source>
</evidence>
<evidence type="ECO:0000256" key="1">
    <source>
        <dbReference type="ARBA" id="ARBA00004651"/>
    </source>
</evidence>
<name>A0A8T0B1C9_SILME</name>
<evidence type="ECO:0000313" key="13">
    <source>
        <dbReference type="EMBL" id="KAF7698812.1"/>
    </source>
</evidence>
<dbReference type="GO" id="GO:0004930">
    <property type="term" value="F:G protein-coupled receptor activity"/>
    <property type="evidence" value="ECO:0007669"/>
    <property type="project" value="UniProtKB-KW"/>
</dbReference>
<dbReference type="InterPro" id="IPR001828">
    <property type="entry name" value="ANF_lig-bd_rcpt"/>
</dbReference>
<evidence type="ECO:0008006" key="15">
    <source>
        <dbReference type="Google" id="ProtNLM"/>
    </source>
</evidence>
<keyword evidence="2" id="KW-1003">Cell membrane</keyword>
<keyword evidence="9" id="KW-0325">Glycoprotein</keyword>
<feature type="domain" description="Receptor ligand binding region" evidence="11">
    <location>
        <begin position="29"/>
        <end position="202"/>
    </location>
</feature>
<evidence type="ECO:0000256" key="4">
    <source>
        <dbReference type="ARBA" id="ARBA00022729"/>
    </source>
</evidence>
<evidence type="ECO:0000256" key="5">
    <source>
        <dbReference type="ARBA" id="ARBA00022989"/>
    </source>
</evidence>
<evidence type="ECO:0000256" key="2">
    <source>
        <dbReference type="ARBA" id="ARBA00022475"/>
    </source>
</evidence>
<evidence type="ECO:0000313" key="14">
    <source>
        <dbReference type="Proteomes" id="UP000606274"/>
    </source>
</evidence>
<dbReference type="Pfam" id="PF01094">
    <property type="entry name" value="ANF_receptor"/>
    <property type="match status" value="1"/>
</dbReference>
<dbReference type="InterPro" id="IPR038550">
    <property type="entry name" value="GPCR_3_9-Cys_sf"/>
</dbReference>
<dbReference type="AlphaFoldDB" id="A0A8T0B1C9"/>
<evidence type="ECO:0000259" key="12">
    <source>
        <dbReference type="Pfam" id="PF07562"/>
    </source>
</evidence>
<evidence type="ECO:0000259" key="11">
    <source>
        <dbReference type="Pfam" id="PF01094"/>
    </source>
</evidence>
<dbReference type="InterPro" id="IPR000068">
    <property type="entry name" value="GPCR_3_Ca_sens_rcpt-rel"/>
</dbReference>
<dbReference type="PANTHER" id="PTHR24061:SF528">
    <property type="entry name" value="C-FAMILY ODORANT RECEPTOR OLFCD2-RELATED"/>
    <property type="match status" value="1"/>
</dbReference>
<evidence type="ECO:0000256" key="9">
    <source>
        <dbReference type="ARBA" id="ARBA00023180"/>
    </source>
</evidence>
<keyword evidence="4" id="KW-0732">Signal</keyword>
<dbReference type="SUPFAM" id="SSF53822">
    <property type="entry name" value="Periplasmic binding protein-like I"/>
    <property type="match status" value="2"/>
</dbReference>
<keyword evidence="7" id="KW-0472">Membrane</keyword>
<dbReference type="EMBL" id="JABFDY010000013">
    <property type="protein sequence ID" value="KAF7698812.1"/>
    <property type="molecule type" value="Genomic_DNA"/>
</dbReference>
<evidence type="ECO:0000256" key="7">
    <source>
        <dbReference type="ARBA" id="ARBA00023136"/>
    </source>
</evidence>
<evidence type="ECO:0000256" key="3">
    <source>
        <dbReference type="ARBA" id="ARBA00022692"/>
    </source>
</evidence>
<reference evidence="13" key="1">
    <citation type="submission" date="2020-08" db="EMBL/GenBank/DDBJ databases">
        <title>Chromosome-level assembly of Southern catfish (Silurus meridionalis) provides insights into visual adaptation to the nocturnal and benthic lifestyles.</title>
        <authorList>
            <person name="Zhang Y."/>
            <person name="Wang D."/>
            <person name="Peng Z."/>
        </authorList>
    </citation>
    <scope>NUCLEOTIDE SEQUENCE</scope>
    <source>
        <strain evidence="13">SWU-2019-XX</strain>
        <tissue evidence="13">Muscle</tissue>
    </source>
</reference>
<keyword evidence="14" id="KW-1185">Reference proteome</keyword>
<proteinExistence type="predicted"/>
<feature type="domain" description="GPCR family 3 nine cysteines" evidence="12">
    <location>
        <begin position="310"/>
        <end position="350"/>
    </location>
</feature>
<keyword evidence="8" id="KW-0675">Receptor</keyword>
<keyword evidence="5" id="KW-1133">Transmembrane helix</keyword>
<sequence length="454" mass="50630">MQSLQYTEKPPPLICTKLSLSYLRLAQIMTFAVEEINRSNTLLPNISVGYKIFDPCLSRLLSIKAAIAFINGQDITNKTCHEQTVVQAILGESESTATIALTKTTEPFKIPVISHSATCECLSNRKEYPYFFRTIASDYYQSRALAYMVKHFGWSWVGAVHSDNDYGNNGMTIFLNAAKEEGICVEYTEKFDRANPAKIIKVVDIIQKGIAKSVKCTENQSCEKDKPIQPWQVVMSLKKVNFTTKAGEQIWFDRTGATPAKYDVLNWQRGLNGEVEIKVVGYYDASLPHGQQIILNTEDIVWAGDKREKPRSVCSESCPPGTRKAAQKGRPVCCYDCIPCAEGEISNQTGKSANPFLIQQPFLALVVELLSECERSTNFKEHKGAETLSYSLEDCLLQGTVLQHAIGRQLLGGELSLSRKDAPERLLKIWQCPGSGHALEQLQQPRHHPTAPSC</sequence>
<dbReference type="PRINTS" id="PR00248">
    <property type="entry name" value="GPCRMGR"/>
</dbReference>
<dbReference type="GO" id="GO:0005886">
    <property type="term" value="C:plasma membrane"/>
    <property type="evidence" value="ECO:0007669"/>
    <property type="project" value="UniProtKB-SubCell"/>
</dbReference>
<dbReference type="InterPro" id="IPR028082">
    <property type="entry name" value="Peripla_BP_I"/>
</dbReference>
<keyword evidence="10" id="KW-0807">Transducer</keyword>
<dbReference type="PANTHER" id="PTHR24061">
    <property type="entry name" value="CALCIUM-SENSING RECEPTOR-RELATED"/>
    <property type="match status" value="1"/>
</dbReference>
<dbReference type="Pfam" id="PF07562">
    <property type="entry name" value="NCD3G"/>
    <property type="match status" value="1"/>
</dbReference>
<keyword evidence="6" id="KW-0297">G-protein coupled receptor</keyword>
<organism evidence="13 14">
    <name type="scientific">Silurus meridionalis</name>
    <name type="common">Southern catfish</name>
    <name type="synonym">Silurus soldatovi meridionalis</name>
    <dbReference type="NCBI Taxonomy" id="175797"/>
    <lineage>
        <taxon>Eukaryota</taxon>
        <taxon>Metazoa</taxon>
        <taxon>Chordata</taxon>
        <taxon>Craniata</taxon>
        <taxon>Vertebrata</taxon>
        <taxon>Euteleostomi</taxon>
        <taxon>Actinopterygii</taxon>
        <taxon>Neopterygii</taxon>
        <taxon>Teleostei</taxon>
        <taxon>Ostariophysi</taxon>
        <taxon>Siluriformes</taxon>
        <taxon>Siluridae</taxon>
        <taxon>Silurus</taxon>
    </lineage>
</organism>
<dbReference type="InterPro" id="IPR011500">
    <property type="entry name" value="GPCR_3_9-Cys_dom"/>
</dbReference>
<evidence type="ECO:0000256" key="6">
    <source>
        <dbReference type="ARBA" id="ARBA00023040"/>
    </source>
</evidence>
<dbReference type="FunFam" id="2.10.50.30:FF:000007">
    <property type="entry name" value="Vomeronasal 2, receptor 82"/>
    <property type="match status" value="1"/>
</dbReference>
<accession>A0A8T0B1C9</accession>
<dbReference type="Proteomes" id="UP000606274">
    <property type="component" value="Unassembled WGS sequence"/>
</dbReference>
<keyword evidence="3" id="KW-0812">Transmembrane</keyword>
<comment type="subcellular location">
    <subcellularLocation>
        <location evidence="1">Cell membrane</location>
        <topology evidence="1">Multi-pass membrane protein</topology>
    </subcellularLocation>
</comment>
<gene>
    <name evidence="13" type="ORF">HF521_003554</name>
</gene>
<protein>
    <recommendedName>
        <fullName evidence="15">Extracellular calcium-sensing receptor</fullName>
    </recommendedName>
</protein>
<dbReference type="InterPro" id="IPR000337">
    <property type="entry name" value="GPCR_3"/>
</dbReference>
<dbReference type="Gene3D" id="3.40.50.2300">
    <property type="match status" value="1"/>
</dbReference>
<dbReference type="Gene3D" id="2.10.50.30">
    <property type="entry name" value="GPCR, family 3, nine cysteines domain"/>
    <property type="match status" value="1"/>
</dbReference>